<protein>
    <submittedName>
        <fullName evidence="1">Transposase</fullName>
    </submittedName>
</protein>
<dbReference type="InterPro" id="IPR008878">
    <property type="entry name" value="Transposase_IS66_Orf2"/>
</dbReference>
<dbReference type="STRING" id="56804.BAE46_14105"/>
<organism evidence="1 2">
    <name type="scientific">Glaciecola punicea ACAM 611</name>
    <dbReference type="NCBI Taxonomy" id="1121923"/>
    <lineage>
        <taxon>Bacteria</taxon>
        <taxon>Pseudomonadati</taxon>
        <taxon>Pseudomonadota</taxon>
        <taxon>Gammaproteobacteria</taxon>
        <taxon>Alteromonadales</taxon>
        <taxon>Alteromonadaceae</taxon>
        <taxon>Glaciecola</taxon>
    </lineage>
</organism>
<dbReference type="OrthoDB" id="4956084at2"/>
<dbReference type="PANTHER" id="PTHR36455:SF1">
    <property type="entry name" value="BLR8292 PROTEIN"/>
    <property type="match status" value="1"/>
</dbReference>
<reference evidence="1 2" key="2">
    <citation type="journal article" date="2017" name="Antonie Van Leeuwenhoek">
        <title>Rhizobium rhizosphaerae sp. nov., a novel species isolated from rice rhizosphere.</title>
        <authorList>
            <person name="Zhao J.J."/>
            <person name="Zhang J."/>
            <person name="Zhang R.J."/>
            <person name="Zhang C.W."/>
            <person name="Yin H.Q."/>
            <person name="Zhang X.X."/>
        </authorList>
    </citation>
    <scope>NUCLEOTIDE SEQUENCE [LARGE SCALE GENOMIC DNA]</scope>
    <source>
        <strain evidence="1 2">ACAM 611</strain>
    </source>
</reference>
<evidence type="ECO:0000313" key="2">
    <source>
        <dbReference type="Proteomes" id="UP000053586"/>
    </source>
</evidence>
<name>H5TD36_9ALTE</name>
<accession>H5TD36</accession>
<sequence length="121" mass="14513">MTSVMRPRMSLTEIYLYPHAIDFRKSFRGLSPIVECELGHNPFSGHLYVFTNKRRNKIKLLFWEHNGFVLYYKSLEEDKFIWPKDEKELMTLNGQHINWLLDGLDISAMKGHKKLHYEHVF</sequence>
<reference evidence="1 2" key="1">
    <citation type="journal article" date="2012" name="J. Bacteriol.">
        <title>Genome sequence of proteorhodopsin-containing sea ice bacterium Glaciecola punicea ACAM 611T.</title>
        <authorList>
            <person name="Qin Q.-L."/>
            <person name="Xie B.-B."/>
            <person name="Shu Y.-L."/>
            <person name="Rong J.-C."/>
            <person name="Zhao D.-L."/>
            <person name="Zhang X.-Y."/>
            <person name="Chen X.-L."/>
            <person name="Zhou B.-C."/>
            <person name="Zhanga Y.-Z."/>
        </authorList>
    </citation>
    <scope>NUCLEOTIDE SEQUENCE [LARGE SCALE GENOMIC DNA]</scope>
    <source>
        <strain evidence="1 2">ACAM 611</strain>
    </source>
</reference>
<comment type="caution">
    <text evidence="1">The sequence shown here is derived from an EMBL/GenBank/DDBJ whole genome shotgun (WGS) entry which is preliminary data.</text>
</comment>
<dbReference type="EMBL" id="BAET01000024">
    <property type="protein sequence ID" value="GAB56213.1"/>
    <property type="molecule type" value="Genomic_DNA"/>
</dbReference>
<dbReference type="PANTHER" id="PTHR36455">
    <property type="match status" value="1"/>
</dbReference>
<dbReference type="eggNOG" id="COG3436">
    <property type="taxonomic scope" value="Bacteria"/>
</dbReference>
<dbReference type="AlphaFoldDB" id="H5TD36"/>
<dbReference type="RefSeq" id="WP_006006112.1">
    <property type="nucleotide sequence ID" value="NZ_BAET01000024.1"/>
</dbReference>
<keyword evidence="2" id="KW-1185">Reference proteome</keyword>
<dbReference type="NCBIfam" id="NF033819">
    <property type="entry name" value="IS66_TnpB"/>
    <property type="match status" value="1"/>
</dbReference>
<evidence type="ECO:0000313" key="1">
    <source>
        <dbReference type="EMBL" id="GAB56213.1"/>
    </source>
</evidence>
<gene>
    <name evidence="1" type="ORF">GPUN_2098</name>
</gene>
<proteinExistence type="predicted"/>
<dbReference type="Proteomes" id="UP000053586">
    <property type="component" value="Unassembled WGS sequence"/>
</dbReference>
<dbReference type="Pfam" id="PF05717">
    <property type="entry name" value="TnpB_IS66"/>
    <property type="match status" value="1"/>
</dbReference>